<evidence type="ECO:0000256" key="1">
    <source>
        <dbReference type="ARBA" id="ARBA00022475"/>
    </source>
</evidence>
<dbReference type="GO" id="GO:0009245">
    <property type="term" value="P:lipid A biosynthetic process"/>
    <property type="evidence" value="ECO:0007669"/>
    <property type="project" value="TreeGrafter"/>
</dbReference>
<keyword evidence="5" id="KW-0464">Manganese</keyword>
<gene>
    <name evidence="7" type="ORF">EHW67_16235</name>
</gene>
<sequence>MKKRQLDLAVISDIHLGTLSCHADELLSYLNSIKPKTLILNGDIIDIGQFSKRYFPATHLKVLRKIMGMATSGTEVYYITGNHDDMIRRFSGTSLGNIHVVDKLSLELNGKRAWFFHGDVFDITIKNAKWVAKLGAYSYDLLLLFNKITNLVLLKLGREKYSLAKKIKHNVSGARNFIKNFEHAAKELAIENNYDYVICGHIHQPNKEIYENELGKCTYLNSGDWVENLTALEYTFKRWKIYRYSSDKLSAFYVDEELKNMNLQDLMAAASIHMATQTKSTKKEKI</sequence>
<dbReference type="Gene3D" id="3.60.21.10">
    <property type="match status" value="1"/>
</dbReference>
<dbReference type="Pfam" id="PF00149">
    <property type="entry name" value="Metallophos"/>
    <property type="match status" value="1"/>
</dbReference>
<dbReference type="GO" id="GO:0046872">
    <property type="term" value="F:metal ion binding"/>
    <property type="evidence" value="ECO:0007669"/>
    <property type="project" value="UniProtKB-KW"/>
</dbReference>
<dbReference type="CDD" id="cd07398">
    <property type="entry name" value="MPP_YbbF-LpxH"/>
    <property type="match status" value="1"/>
</dbReference>
<evidence type="ECO:0000256" key="5">
    <source>
        <dbReference type="ARBA" id="ARBA00023211"/>
    </source>
</evidence>
<accession>A0A3S0CKA7</accession>
<keyword evidence="2" id="KW-0997">Cell inner membrane</keyword>
<feature type="domain" description="Calcineurin-like phosphoesterase" evidence="6">
    <location>
        <begin position="8"/>
        <end position="205"/>
    </location>
</feature>
<dbReference type="AlphaFoldDB" id="A0A3S0CKA7"/>
<proteinExistence type="predicted"/>
<evidence type="ECO:0000313" key="8">
    <source>
        <dbReference type="Proteomes" id="UP000267585"/>
    </source>
</evidence>
<evidence type="ECO:0000259" key="6">
    <source>
        <dbReference type="Pfam" id="PF00149"/>
    </source>
</evidence>
<evidence type="ECO:0000256" key="3">
    <source>
        <dbReference type="ARBA" id="ARBA00022723"/>
    </source>
</evidence>
<reference evidence="7 8" key="1">
    <citation type="submission" date="2018-11" db="EMBL/GenBank/DDBJ databases">
        <title>Arenibacter aquaticus sp.nov., a marine bacterium isolated from surface seawater in the South China Sea.</title>
        <authorList>
            <person name="Guo J."/>
            <person name="Sun J."/>
        </authorList>
    </citation>
    <scope>NUCLEOTIDE SEQUENCE [LARGE SCALE GENOMIC DNA]</scope>
    <source>
        <strain evidence="7 8">GUO666</strain>
    </source>
</reference>
<dbReference type="GO" id="GO:0008758">
    <property type="term" value="F:UDP-2,3-diacylglucosamine hydrolase activity"/>
    <property type="evidence" value="ECO:0007669"/>
    <property type="project" value="TreeGrafter"/>
</dbReference>
<dbReference type="SUPFAM" id="SSF56300">
    <property type="entry name" value="Metallo-dependent phosphatases"/>
    <property type="match status" value="1"/>
</dbReference>
<name>A0A3S0CKA7_9FLAO</name>
<evidence type="ECO:0000256" key="4">
    <source>
        <dbReference type="ARBA" id="ARBA00023136"/>
    </source>
</evidence>
<dbReference type="InterPro" id="IPR043461">
    <property type="entry name" value="LpxH-like"/>
</dbReference>
<keyword evidence="1" id="KW-1003">Cell membrane</keyword>
<keyword evidence="8" id="KW-1185">Reference proteome</keyword>
<dbReference type="GO" id="GO:0016020">
    <property type="term" value="C:membrane"/>
    <property type="evidence" value="ECO:0007669"/>
    <property type="project" value="GOC"/>
</dbReference>
<dbReference type="RefSeq" id="WP_126163444.1">
    <property type="nucleotide sequence ID" value="NZ_RQPJ01000021.1"/>
</dbReference>
<keyword evidence="4" id="KW-0472">Membrane</keyword>
<dbReference type="EMBL" id="RQPJ01000021">
    <property type="protein sequence ID" value="RTE51759.1"/>
    <property type="molecule type" value="Genomic_DNA"/>
</dbReference>
<comment type="caution">
    <text evidence="7">The sequence shown here is derived from an EMBL/GenBank/DDBJ whole genome shotgun (WGS) entry which is preliminary data.</text>
</comment>
<dbReference type="PANTHER" id="PTHR34990:SF2">
    <property type="entry name" value="BLL8164 PROTEIN"/>
    <property type="match status" value="1"/>
</dbReference>
<dbReference type="OrthoDB" id="9802481at2"/>
<dbReference type="Proteomes" id="UP000267585">
    <property type="component" value="Unassembled WGS sequence"/>
</dbReference>
<dbReference type="InterPro" id="IPR029052">
    <property type="entry name" value="Metallo-depent_PP-like"/>
</dbReference>
<protein>
    <submittedName>
        <fullName evidence="7">UDP-2,3-diacylglucosamine diphosphatase</fullName>
    </submittedName>
</protein>
<evidence type="ECO:0000256" key="2">
    <source>
        <dbReference type="ARBA" id="ARBA00022519"/>
    </source>
</evidence>
<keyword evidence="3" id="KW-0479">Metal-binding</keyword>
<dbReference type="PANTHER" id="PTHR34990">
    <property type="entry name" value="UDP-2,3-DIACYLGLUCOSAMINE HYDROLASE-RELATED"/>
    <property type="match status" value="1"/>
</dbReference>
<organism evidence="7 8">
    <name type="scientific">Arenibacter aquaticus</name>
    <dbReference type="NCBI Taxonomy" id="2489054"/>
    <lineage>
        <taxon>Bacteria</taxon>
        <taxon>Pseudomonadati</taxon>
        <taxon>Bacteroidota</taxon>
        <taxon>Flavobacteriia</taxon>
        <taxon>Flavobacteriales</taxon>
        <taxon>Flavobacteriaceae</taxon>
        <taxon>Arenibacter</taxon>
    </lineage>
</organism>
<evidence type="ECO:0000313" key="7">
    <source>
        <dbReference type="EMBL" id="RTE51759.1"/>
    </source>
</evidence>
<dbReference type="InterPro" id="IPR004843">
    <property type="entry name" value="Calcineurin-like_PHP"/>
</dbReference>